<dbReference type="RefSeq" id="WP_157932025.1">
    <property type="nucleotide sequence ID" value="NZ_CP017766.1"/>
</dbReference>
<dbReference type="GeneID" id="35122218"/>
<dbReference type="GO" id="GO:0003677">
    <property type="term" value="F:DNA binding"/>
    <property type="evidence" value="ECO:0007669"/>
    <property type="project" value="UniProtKB-UniRule"/>
</dbReference>
<evidence type="ECO:0000313" key="4">
    <source>
        <dbReference type="EMBL" id="AUB56554.1"/>
    </source>
</evidence>
<dbReference type="EMBL" id="CP017766">
    <property type="protein sequence ID" value="AUB56554.1"/>
    <property type="molecule type" value="Genomic_DNA"/>
</dbReference>
<dbReference type="InterPro" id="IPR009057">
    <property type="entry name" value="Homeodomain-like_sf"/>
</dbReference>
<dbReference type="PRINTS" id="PR00455">
    <property type="entry name" value="HTHTETR"/>
</dbReference>
<dbReference type="Pfam" id="PF00440">
    <property type="entry name" value="TetR_N"/>
    <property type="match status" value="1"/>
</dbReference>
<dbReference type="InterPro" id="IPR036271">
    <property type="entry name" value="Tet_transcr_reg_TetR-rel_C_sf"/>
</dbReference>
<feature type="domain" description="HTH tetR-type" evidence="3">
    <location>
        <begin position="6"/>
        <end position="66"/>
    </location>
</feature>
<gene>
    <name evidence="4" type="ORF">BK007_11395</name>
</gene>
<dbReference type="SUPFAM" id="SSF48498">
    <property type="entry name" value="Tetracyclin repressor-like, C-terminal domain"/>
    <property type="match status" value="1"/>
</dbReference>
<protein>
    <recommendedName>
        <fullName evidence="3">HTH tetR-type domain-containing protein</fullName>
    </recommendedName>
</protein>
<dbReference type="Gene3D" id="1.10.357.10">
    <property type="entry name" value="Tetracycline Repressor, domain 2"/>
    <property type="match status" value="1"/>
</dbReference>
<dbReference type="OrthoDB" id="77321at2157"/>
<evidence type="ECO:0000313" key="5">
    <source>
        <dbReference type="Proteomes" id="UP000232806"/>
    </source>
</evidence>
<evidence type="ECO:0000256" key="1">
    <source>
        <dbReference type="ARBA" id="ARBA00023125"/>
    </source>
</evidence>
<feature type="DNA-binding region" description="H-T-H motif" evidence="2">
    <location>
        <begin position="29"/>
        <end position="48"/>
    </location>
</feature>
<dbReference type="Proteomes" id="UP000232806">
    <property type="component" value="Chromosome"/>
</dbReference>
<dbReference type="PROSITE" id="PS50977">
    <property type="entry name" value="HTH_TETR_2"/>
    <property type="match status" value="1"/>
</dbReference>
<reference evidence="4 5" key="1">
    <citation type="submission" date="2016-10" db="EMBL/GenBank/DDBJ databases">
        <title>Comparative genomics between deep and shallow subseafloor isolates.</title>
        <authorList>
            <person name="Ishii S."/>
            <person name="Miller J.R."/>
            <person name="Sutton G."/>
            <person name="Suzuki S."/>
            <person name="Methe B."/>
            <person name="Inagaki F."/>
            <person name="Imachi H."/>
        </authorList>
    </citation>
    <scope>NUCLEOTIDE SEQUENCE [LARGE SCALE GENOMIC DNA]</scope>
    <source>
        <strain evidence="4 5">MO-MB1</strain>
    </source>
</reference>
<evidence type="ECO:0000259" key="3">
    <source>
        <dbReference type="PROSITE" id="PS50977"/>
    </source>
</evidence>
<dbReference type="AlphaFoldDB" id="A0A2H4VEN9"/>
<sequence>MKEKSFKRKKELIEAALDEFTSNRYENASLNKIIKNAGISKGTFYYHFQDKQAIYIFLLKTAYEKEWEYINKRVKERAIDFEGKDFFEKFKLQSQIGMEFGIAYPKYMKLATMFRKEEENDEMHRIFQYVNSARENTAETWLVKMITHGIEDGDFNNRFPKDFIMKIMKCLFIHFDEMFDVGEDYEKGKLLEDINDLIDFLKYGFGKSSSKKII</sequence>
<dbReference type="SUPFAM" id="SSF46689">
    <property type="entry name" value="Homeodomain-like"/>
    <property type="match status" value="1"/>
</dbReference>
<dbReference type="InterPro" id="IPR050624">
    <property type="entry name" value="HTH-type_Tx_Regulator"/>
</dbReference>
<accession>A0A2H4VEN9</accession>
<evidence type="ECO:0000256" key="2">
    <source>
        <dbReference type="PROSITE-ProRule" id="PRU00335"/>
    </source>
</evidence>
<dbReference type="PANTHER" id="PTHR43479:SF11">
    <property type="entry name" value="ACREF_ENVCD OPERON REPRESSOR-RELATED"/>
    <property type="match status" value="1"/>
</dbReference>
<keyword evidence="1 2" id="KW-0238">DNA-binding</keyword>
<dbReference type="InterPro" id="IPR001647">
    <property type="entry name" value="HTH_TetR"/>
</dbReference>
<organism evidence="4 5">
    <name type="scientific">Methanobacterium subterraneum</name>
    <dbReference type="NCBI Taxonomy" id="59277"/>
    <lineage>
        <taxon>Archaea</taxon>
        <taxon>Methanobacteriati</taxon>
        <taxon>Methanobacteriota</taxon>
        <taxon>Methanomada group</taxon>
        <taxon>Methanobacteria</taxon>
        <taxon>Methanobacteriales</taxon>
        <taxon>Methanobacteriaceae</taxon>
        <taxon>Methanobacterium</taxon>
    </lineage>
</organism>
<name>A0A2H4VEN9_9EURY</name>
<dbReference type="PANTHER" id="PTHR43479">
    <property type="entry name" value="ACREF/ENVCD OPERON REPRESSOR-RELATED"/>
    <property type="match status" value="1"/>
</dbReference>
<proteinExistence type="predicted"/>